<dbReference type="EMBL" id="JBDIZK010000003">
    <property type="protein sequence ID" value="MEN3746650.1"/>
    <property type="molecule type" value="Genomic_DNA"/>
</dbReference>
<sequence length="55" mass="6257">MSSRLPVPWSRSDHLLRLDREALPRHDAQAKPLRRRRQCGSAAAIGLAAIVAWWL</sequence>
<organism evidence="1 2">
    <name type="scientific">Sphingomonas rustica</name>
    <dbReference type="NCBI Taxonomy" id="3103142"/>
    <lineage>
        <taxon>Bacteria</taxon>
        <taxon>Pseudomonadati</taxon>
        <taxon>Pseudomonadota</taxon>
        <taxon>Alphaproteobacteria</taxon>
        <taxon>Sphingomonadales</taxon>
        <taxon>Sphingomonadaceae</taxon>
        <taxon>Sphingomonas</taxon>
    </lineage>
</organism>
<evidence type="ECO:0000313" key="1">
    <source>
        <dbReference type="EMBL" id="MEN3746650.1"/>
    </source>
</evidence>
<comment type="caution">
    <text evidence="1">The sequence shown here is derived from an EMBL/GenBank/DDBJ whole genome shotgun (WGS) entry which is preliminary data.</text>
</comment>
<evidence type="ECO:0000313" key="2">
    <source>
        <dbReference type="Proteomes" id="UP001427805"/>
    </source>
</evidence>
<protein>
    <submittedName>
        <fullName evidence="1">Uncharacterized protein</fullName>
    </submittedName>
</protein>
<name>A0ABV0B9A0_9SPHN</name>
<keyword evidence="2" id="KW-1185">Reference proteome</keyword>
<gene>
    <name evidence="1" type="ORF">TPR58_05685</name>
</gene>
<dbReference type="Proteomes" id="UP001427805">
    <property type="component" value="Unassembled WGS sequence"/>
</dbReference>
<dbReference type="RefSeq" id="WP_346245657.1">
    <property type="nucleotide sequence ID" value="NZ_JBDIZK010000003.1"/>
</dbReference>
<proteinExistence type="predicted"/>
<reference evidence="1 2" key="1">
    <citation type="submission" date="2024-05" db="EMBL/GenBank/DDBJ databases">
        <title>Sphingomonas sp. HF-S3 16S ribosomal RNA gene Genome sequencing and assembly.</title>
        <authorList>
            <person name="Lee H."/>
        </authorList>
    </citation>
    <scope>NUCLEOTIDE SEQUENCE [LARGE SCALE GENOMIC DNA]</scope>
    <source>
        <strain evidence="1 2">HF-S3</strain>
    </source>
</reference>
<accession>A0ABV0B9A0</accession>